<keyword evidence="3" id="KW-0805">Transcription regulation</keyword>
<dbReference type="OrthoDB" id="40579at2759"/>
<reference evidence="8" key="1">
    <citation type="journal article" date="2015" name="Genome Announc.">
        <title>Draft genome sequence of the fungus Penicillium brasilianum MG11.</title>
        <authorList>
            <person name="Horn F."/>
            <person name="Linde J."/>
            <person name="Mattern D.J."/>
            <person name="Walther G."/>
            <person name="Guthke R."/>
            <person name="Brakhage A.A."/>
            <person name="Valiante V."/>
        </authorList>
    </citation>
    <scope>NUCLEOTIDE SEQUENCE [LARGE SCALE GENOMIC DNA]</scope>
    <source>
        <strain evidence="8">MG11</strain>
    </source>
</reference>
<dbReference type="InterPro" id="IPR007219">
    <property type="entry name" value="XnlR_reg_dom"/>
</dbReference>
<dbReference type="AlphaFoldDB" id="A0A0F7TYV9"/>
<keyword evidence="1" id="KW-0479">Metal-binding</keyword>
<evidence type="ECO:0000256" key="3">
    <source>
        <dbReference type="ARBA" id="ARBA00023015"/>
    </source>
</evidence>
<dbReference type="GO" id="GO:0008270">
    <property type="term" value="F:zinc ion binding"/>
    <property type="evidence" value="ECO:0007669"/>
    <property type="project" value="InterPro"/>
</dbReference>
<sequence>MSRLLLRFLESHALEEDSWIHFSTFEANKAPLELVMACVASGAIKSTTSAFRRFGKALHSILHPYLFQVFENNIIRTRHLPYIQALALFVQIGLWSGDRRMMEISEAVVGCVIQMLRYGGWYRGSTFQGISASPDDDGEVLEAKWQNWVEEESFKRLVFHMQVHCSKGSLTTGTRMPVSCFELLLPLPYCRRLWAAKTSLEWKEIYVSLISHGLTPKISARQVLSNPLVLVSLPDIYDSDCAQLILLHSISSMIRDYQQFQTICESEDNDMTRIHLLANEGEEQRLHRLLQSTRMINENHKTQDAVNRSLLIELLSMHIFAPFGQFELAAGREGQDEAKAAYWSAQAWSKRCQARQAVAHAGQAVRYLREILPSQFTDFHAIVTYQVSLCLWIYGTIAANVPPSSAGSHPSIMSQRFALDMDETAKTQQWINLNRGIPTICQVVSRNGTEEGDQIPLSSTQEVMVCLQELLPREVLTGQSHVLVSSIYDLMSALSTARPGPFSA</sequence>
<dbReference type="Pfam" id="PF04082">
    <property type="entry name" value="Fungal_trans"/>
    <property type="match status" value="1"/>
</dbReference>
<keyword evidence="4" id="KW-0804">Transcription</keyword>
<dbReference type="Proteomes" id="UP000042958">
    <property type="component" value="Unassembled WGS sequence"/>
</dbReference>
<evidence type="ECO:0000313" key="8">
    <source>
        <dbReference type="Proteomes" id="UP000042958"/>
    </source>
</evidence>
<keyword evidence="8" id="KW-1185">Reference proteome</keyword>
<dbReference type="PANTHER" id="PTHR47660">
    <property type="entry name" value="TRANSCRIPTION FACTOR WITH C2H2 AND ZN(2)-CYS(6) DNA BINDING DOMAIN (EUROFUNG)-RELATED-RELATED"/>
    <property type="match status" value="1"/>
</dbReference>
<protein>
    <recommendedName>
        <fullName evidence="6">Xylanolytic transcriptional activator regulatory domain-containing protein</fullName>
    </recommendedName>
</protein>
<dbReference type="GO" id="GO:0003677">
    <property type="term" value="F:DNA binding"/>
    <property type="evidence" value="ECO:0007669"/>
    <property type="project" value="InterPro"/>
</dbReference>
<dbReference type="PANTHER" id="PTHR47660:SF2">
    <property type="entry name" value="TRANSCRIPTION FACTOR WITH C2H2 AND ZN(2)-CYS(6) DNA BINDING DOMAIN (EUROFUNG)"/>
    <property type="match status" value="1"/>
</dbReference>
<accession>A0A0F7TYV9</accession>
<organism evidence="7 8">
    <name type="scientific">Penicillium brasilianum</name>
    <dbReference type="NCBI Taxonomy" id="104259"/>
    <lineage>
        <taxon>Eukaryota</taxon>
        <taxon>Fungi</taxon>
        <taxon>Dikarya</taxon>
        <taxon>Ascomycota</taxon>
        <taxon>Pezizomycotina</taxon>
        <taxon>Eurotiomycetes</taxon>
        <taxon>Eurotiomycetidae</taxon>
        <taxon>Eurotiales</taxon>
        <taxon>Aspergillaceae</taxon>
        <taxon>Penicillium</taxon>
    </lineage>
</organism>
<evidence type="ECO:0000256" key="2">
    <source>
        <dbReference type="ARBA" id="ARBA00022833"/>
    </source>
</evidence>
<evidence type="ECO:0000256" key="5">
    <source>
        <dbReference type="ARBA" id="ARBA00023242"/>
    </source>
</evidence>
<name>A0A0F7TYV9_PENBI</name>
<evidence type="ECO:0000259" key="6">
    <source>
        <dbReference type="Pfam" id="PF04082"/>
    </source>
</evidence>
<keyword evidence="2" id="KW-0862">Zinc</keyword>
<proteinExistence type="predicted"/>
<keyword evidence="5" id="KW-0539">Nucleus</keyword>
<gene>
    <name evidence="7" type="ORF">PMG11_09174</name>
</gene>
<evidence type="ECO:0000256" key="1">
    <source>
        <dbReference type="ARBA" id="ARBA00022723"/>
    </source>
</evidence>
<dbReference type="EMBL" id="CDHK01000008">
    <property type="protein sequence ID" value="CEJ60605.1"/>
    <property type="molecule type" value="Genomic_DNA"/>
</dbReference>
<dbReference type="STRING" id="104259.A0A0F7TYV9"/>
<evidence type="ECO:0000313" key="7">
    <source>
        <dbReference type="EMBL" id="CEJ60605.1"/>
    </source>
</evidence>
<evidence type="ECO:0000256" key="4">
    <source>
        <dbReference type="ARBA" id="ARBA00023163"/>
    </source>
</evidence>
<dbReference type="GO" id="GO:0006351">
    <property type="term" value="P:DNA-templated transcription"/>
    <property type="evidence" value="ECO:0007669"/>
    <property type="project" value="InterPro"/>
</dbReference>
<feature type="domain" description="Xylanolytic transcriptional activator regulatory" evidence="6">
    <location>
        <begin position="25"/>
        <end position="259"/>
    </location>
</feature>